<evidence type="ECO:0000313" key="3">
    <source>
        <dbReference type="Proteomes" id="UP000461670"/>
    </source>
</evidence>
<reference evidence="3" key="1">
    <citation type="journal article" date="2020" name="MBio">
        <title>Horizontal gene transfer to a defensive symbiont with a reduced genome amongst a multipartite beetle microbiome.</title>
        <authorList>
            <person name="Waterworth S.C."/>
            <person name="Florez L.V."/>
            <person name="Rees E.R."/>
            <person name="Hertweck C."/>
            <person name="Kaltenpoth M."/>
            <person name="Kwan J.C."/>
        </authorList>
    </citation>
    <scope>NUCLEOTIDE SEQUENCE [LARGE SCALE GENOMIC DNA]</scope>
</reference>
<protein>
    <submittedName>
        <fullName evidence="2">Uncharacterized protein</fullName>
    </submittedName>
</protein>
<evidence type="ECO:0000313" key="2">
    <source>
        <dbReference type="EMBL" id="KAF1020941.1"/>
    </source>
</evidence>
<feature type="chain" id="PRO_5030835543" evidence="1">
    <location>
        <begin position="32"/>
        <end position="716"/>
    </location>
</feature>
<dbReference type="Proteomes" id="UP000461670">
    <property type="component" value="Unassembled WGS sequence"/>
</dbReference>
<dbReference type="NCBIfam" id="TIGR03803">
    <property type="entry name" value="Gloeo_Verruco"/>
    <property type="match status" value="1"/>
</dbReference>
<accession>A0A7V8FNH3</accession>
<sequence>MTTSSCFLKSACVATLAGLSCIVGMPAWAQAAVELPSVRVNYLTSTKLGTTAPGASVLERVPQPPLLASDGNLYVMGEWGGIYSTTTSPGFYSLYANFEASLRAFNYPGALVQSALSQRMYSASIGWETTLGSTYQQKEAVFRAEFDGTRAELLTSTDGAVYHPNGVLLVDAADGQDRLYGLDMGPGGNGRLFRIDQADASDSSGSFTTVHEFGAGNGPDGRQQPNGMIQSSDGWFYGLTAYPRGVPYADGTPTDPATPTGSLYRIHPDQPDSYEVLHEFTLAEGEIAWNSMYFVSSTTLDQNAGENQLSWLVEGLDGYLYGGLSIGNCSTLGYVHTSATEFTLTSRTSPLCGASYVPTGRSGSGFANGKSMHASSYPHYDGPRVHGALYRIAKDGSGFTILHSFSGENGSQPRGSLVLAPDGAIYGTTLSGGANQDNAQQYYVGQSSTVLGYEPTYDGTLFRIVPANIRLASDGTVLASGFEHLHSFAAGVDGKRPNGLSLGNDGRLYGTTLYGGRGYTQESSGRVYLNGQNGTLFQVDLDGASLPASVTITAQPSPVTTGRTAQITWTTYGAANCKATGGASGDGWAGDQPTEGTLTVSPAAGTYYYTLTCTNTLTGGTVGNYTTLFVDVNASETDGNQVEYGNGGGALTSGALALLAGLGAPARSAPRCKRTAPACAAWACSAPSSTCSCSRPASTCCRSTTAFWPRATARRC</sequence>
<proteinExistence type="predicted"/>
<dbReference type="EMBL" id="WNDQ01000028">
    <property type="protein sequence ID" value="KAF1020941.1"/>
    <property type="molecule type" value="Genomic_DNA"/>
</dbReference>
<dbReference type="InterPro" id="IPR022519">
    <property type="entry name" value="Gloeo/Verruco_rpt"/>
</dbReference>
<gene>
    <name evidence="2" type="ORF">GAK30_02220</name>
</gene>
<keyword evidence="1" id="KW-0732">Signal</keyword>
<organism evidence="2 3">
    <name type="scientific">Paracidovorax wautersii</name>
    <dbReference type="NCBI Taxonomy" id="1177982"/>
    <lineage>
        <taxon>Bacteria</taxon>
        <taxon>Pseudomonadati</taxon>
        <taxon>Pseudomonadota</taxon>
        <taxon>Betaproteobacteria</taxon>
        <taxon>Burkholderiales</taxon>
        <taxon>Comamonadaceae</taxon>
        <taxon>Paracidovorax</taxon>
    </lineage>
</organism>
<dbReference type="AlphaFoldDB" id="A0A7V8FNH3"/>
<name>A0A7V8FNH3_9BURK</name>
<comment type="caution">
    <text evidence="2">The sequence shown here is derived from an EMBL/GenBank/DDBJ whole genome shotgun (WGS) entry which is preliminary data.</text>
</comment>
<feature type="signal peptide" evidence="1">
    <location>
        <begin position="1"/>
        <end position="31"/>
    </location>
</feature>
<dbReference type="SUPFAM" id="SSF63825">
    <property type="entry name" value="YWTD domain"/>
    <property type="match status" value="1"/>
</dbReference>
<evidence type="ECO:0000256" key="1">
    <source>
        <dbReference type="SAM" id="SignalP"/>
    </source>
</evidence>